<evidence type="ECO:0000256" key="1">
    <source>
        <dbReference type="SAM" id="MobiDB-lite"/>
    </source>
</evidence>
<dbReference type="SUPFAM" id="SSF63411">
    <property type="entry name" value="LuxS/MPP-like metallohydrolase"/>
    <property type="match status" value="2"/>
</dbReference>
<proteinExistence type="predicted"/>
<accession>A0ABX9WC37</accession>
<sequence>MIRQLEVDGVPTLLAPAAGPVRAGLVFRVGVADETLARRGVTHLLEHLALAPLGLLDHDANGMTEALFSSFVVRGGPEEVVAFLNTVCGNLCEPPTDRIDVEREILGVEESGRPRGSLGRLPLWRHGARDHGLVSYPEYGLPGITGDDVREWAASRFTRGNAVLFLTGDEVPRGLRLPLPEGERRPVPTPSSALPHTPAYFSDGAGLVALDAVVARRAAAVVYAGVLERELFRALRQEEGLSYQVATGYQPLGDATASLRAFADSSPDRQDALLGGFVDTLATLRVGRIARADRDVAVARRLEALAHPEADADRLPQCARDLLTGAPVRDLDELRAELAAVTVDDLREVAREAAASALLLVPAGLRADWAGFSAAPTFSEDSVEGKAHQGRDDHSQLIVGDDGVTVADGEAVATVRYADCAALLVWPDGARRLIGHDGIVVHVEPNLFEPVPDLAVVDQAVAADRHVTLPARPDDAIPPPPPEVGRLSRMVRSVRETGNTVTAWLSATLLDPGR</sequence>
<evidence type="ECO:0000313" key="3">
    <source>
        <dbReference type="Proteomes" id="UP000280698"/>
    </source>
</evidence>
<keyword evidence="3" id="KW-1185">Reference proteome</keyword>
<reference evidence="2 3" key="1">
    <citation type="submission" date="2018-11" db="EMBL/GenBank/DDBJ databases">
        <title>Micromonospora sp. PPF5-17, a new actinomycetes isolated from a hot spring soil.</title>
        <authorList>
            <person name="Thawai C."/>
        </authorList>
    </citation>
    <scope>NUCLEOTIDE SEQUENCE [LARGE SCALE GENOMIC DNA]</scope>
    <source>
        <strain evidence="2 3">PPF5-17</strain>
    </source>
</reference>
<dbReference type="Proteomes" id="UP000280698">
    <property type="component" value="Unassembled WGS sequence"/>
</dbReference>
<evidence type="ECO:0000313" key="2">
    <source>
        <dbReference type="EMBL" id="RNL95864.1"/>
    </source>
</evidence>
<comment type="caution">
    <text evidence="2">The sequence shown here is derived from an EMBL/GenBank/DDBJ whole genome shotgun (WGS) entry which is preliminary data.</text>
</comment>
<dbReference type="InterPro" id="IPR011249">
    <property type="entry name" value="Metalloenz_LuxS/M16"/>
</dbReference>
<feature type="region of interest" description="Disordered" evidence="1">
    <location>
        <begin position="176"/>
        <end position="195"/>
    </location>
</feature>
<protein>
    <submittedName>
        <fullName evidence="2">Insulinase family protein</fullName>
    </submittedName>
</protein>
<dbReference type="EMBL" id="RJLN01000062">
    <property type="protein sequence ID" value="RNL95864.1"/>
    <property type="molecule type" value="Genomic_DNA"/>
</dbReference>
<organism evidence="2 3">
    <name type="scientific">Micromonospora solifontis</name>
    <dbReference type="NCBI Taxonomy" id="2487138"/>
    <lineage>
        <taxon>Bacteria</taxon>
        <taxon>Bacillati</taxon>
        <taxon>Actinomycetota</taxon>
        <taxon>Actinomycetes</taxon>
        <taxon>Micromonosporales</taxon>
        <taxon>Micromonosporaceae</taxon>
        <taxon>Micromonospora</taxon>
    </lineage>
</organism>
<name>A0ABX9WC37_9ACTN</name>
<dbReference type="RefSeq" id="WP_123242455.1">
    <property type="nucleotide sequence ID" value="NZ_JAAHBY010000062.1"/>
</dbReference>
<dbReference type="Gene3D" id="3.30.830.10">
    <property type="entry name" value="Metalloenzyme, LuxS/M16 peptidase-like"/>
    <property type="match status" value="2"/>
</dbReference>
<gene>
    <name evidence="2" type="ORF">EFE23_19905</name>
</gene>